<keyword evidence="3" id="KW-1185">Reference proteome</keyword>
<proteinExistence type="predicted"/>
<evidence type="ECO:0000256" key="1">
    <source>
        <dbReference type="SAM" id="MobiDB-lite"/>
    </source>
</evidence>
<evidence type="ECO:0000313" key="3">
    <source>
        <dbReference type="Proteomes" id="UP000030153"/>
    </source>
</evidence>
<sequence length="71" mass="7712">MLYWSVRWALKPLAFRGGRSLGTTPDGASAKEEASKLPAGKRVVQKPAPTAHDTGLSPFMSLNLTNLKQIF</sequence>
<feature type="region of interest" description="Disordered" evidence="1">
    <location>
        <begin position="17"/>
        <end position="52"/>
    </location>
</feature>
<accession>A0A0A2VFI3</accession>
<evidence type="ECO:0000313" key="2">
    <source>
        <dbReference type="EMBL" id="KGP92350.1"/>
    </source>
</evidence>
<gene>
    <name evidence="2" type="ORF">N780_00580</name>
</gene>
<dbReference type="AlphaFoldDB" id="A0A0A2VFI3"/>
<dbReference type="EMBL" id="AVBG01000003">
    <property type="protein sequence ID" value="KGP92350.1"/>
    <property type="molecule type" value="Genomic_DNA"/>
</dbReference>
<comment type="caution">
    <text evidence="2">The sequence shown here is derived from an EMBL/GenBank/DDBJ whole genome shotgun (WGS) entry which is preliminary data.</text>
</comment>
<dbReference type="Proteomes" id="UP000030153">
    <property type="component" value="Unassembled WGS sequence"/>
</dbReference>
<reference evidence="2 3" key="1">
    <citation type="submission" date="2013-08" db="EMBL/GenBank/DDBJ databases">
        <title>Genome of Pontibacillus chungwhensis.</title>
        <authorList>
            <person name="Wang Q."/>
            <person name="Wang G."/>
        </authorList>
    </citation>
    <scope>NUCLEOTIDE SEQUENCE [LARGE SCALE GENOMIC DNA]</scope>
    <source>
        <strain evidence="2 3">BH030062</strain>
    </source>
</reference>
<organism evidence="2 3">
    <name type="scientific">Pontibacillus chungwhensis BH030062</name>
    <dbReference type="NCBI Taxonomy" id="1385513"/>
    <lineage>
        <taxon>Bacteria</taxon>
        <taxon>Bacillati</taxon>
        <taxon>Bacillota</taxon>
        <taxon>Bacilli</taxon>
        <taxon>Bacillales</taxon>
        <taxon>Bacillaceae</taxon>
        <taxon>Pontibacillus</taxon>
    </lineage>
</organism>
<name>A0A0A2VFI3_9BACI</name>
<protein>
    <submittedName>
        <fullName evidence="2">Uncharacterized protein</fullName>
    </submittedName>
</protein>